<dbReference type="GO" id="GO:0016052">
    <property type="term" value="P:carbohydrate catabolic process"/>
    <property type="evidence" value="ECO:0007669"/>
    <property type="project" value="TreeGrafter"/>
</dbReference>
<name>A0A921IKN1_9FIRM</name>
<comment type="similarity">
    <text evidence="1 5">Belongs to the glycosyl hydrolase 1 family.</text>
</comment>
<keyword evidence="2 6" id="KW-0378">Hydrolase</keyword>
<dbReference type="Gene3D" id="3.20.20.80">
    <property type="entry name" value="Glycosidases"/>
    <property type="match status" value="1"/>
</dbReference>
<comment type="caution">
    <text evidence="7">The sequence shown here is derived from an EMBL/GenBank/DDBJ whole genome shotgun (WGS) entry which is preliminary data.</text>
</comment>
<dbReference type="GO" id="GO:0008422">
    <property type="term" value="F:beta-glucosidase activity"/>
    <property type="evidence" value="ECO:0007669"/>
    <property type="project" value="TreeGrafter"/>
</dbReference>
<evidence type="ECO:0000313" key="8">
    <source>
        <dbReference type="Proteomes" id="UP000782880"/>
    </source>
</evidence>
<evidence type="ECO:0000256" key="2">
    <source>
        <dbReference type="ARBA" id="ARBA00022801"/>
    </source>
</evidence>
<dbReference type="PANTHER" id="PTHR10353:SF136">
    <property type="entry name" value="ARYL-PHOSPHO-BETA-D-GLUCOSIDASE BGLC"/>
    <property type="match status" value="1"/>
</dbReference>
<dbReference type="InterPro" id="IPR017853">
    <property type="entry name" value="GH"/>
</dbReference>
<dbReference type="PROSITE" id="PS00572">
    <property type="entry name" value="GLYCOSYL_HYDROL_F1_1"/>
    <property type="match status" value="1"/>
</dbReference>
<dbReference type="AlphaFoldDB" id="A0A921IKN1"/>
<evidence type="ECO:0000313" key="7">
    <source>
        <dbReference type="EMBL" id="HJG27810.1"/>
    </source>
</evidence>
<organism evidence="7 8">
    <name type="scientific">Subdoligranulum variabile</name>
    <dbReference type="NCBI Taxonomy" id="214851"/>
    <lineage>
        <taxon>Bacteria</taxon>
        <taxon>Bacillati</taxon>
        <taxon>Bacillota</taxon>
        <taxon>Clostridia</taxon>
        <taxon>Eubacteriales</taxon>
        <taxon>Oscillospiraceae</taxon>
        <taxon>Subdoligranulum</taxon>
    </lineage>
</organism>
<feature type="active site" description="Nucleophile" evidence="4">
    <location>
        <position position="364"/>
    </location>
</feature>
<dbReference type="InterPro" id="IPR001360">
    <property type="entry name" value="Glyco_hydro_1"/>
</dbReference>
<reference evidence="7" key="2">
    <citation type="submission" date="2021-09" db="EMBL/GenBank/DDBJ databases">
        <authorList>
            <person name="Gilroy R."/>
        </authorList>
    </citation>
    <scope>NUCLEOTIDE SEQUENCE</scope>
    <source>
        <strain evidence="7">ChiBcec21-2208</strain>
    </source>
</reference>
<keyword evidence="3 6" id="KW-0326">Glycosidase</keyword>
<reference evidence="7" key="1">
    <citation type="journal article" date="2021" name="PeerJ">
        <title>Extensive microbial diversity within the chicken gut microbiome revealed by metagenomics and culture.</title>
        <authorList>
            <person name="Gilroy R."/>
            <person name="Ravi A."/>
            <person name="Getino M."/>
            <person name="Pursley I."/>
            <person name="Horton D.L."/>
            <person name="Alikhan N.F."/>
            <person name="Baker D."/>
            <person name="Gharbi K."/>
            <person name="Hall N."/>
            <person name="Watson M."/>
            <person name="Adriaenssens E.M."/>
            <person name="Foster-Nyarko E."/>
            <person name="Jarju S."/>
            <person name="Secka A."/>
            <person name="Antonio M."/>
            <person name="Oren A."/>
            <person name="Chaudhuri R.R."/>
            <person name="La Ragione R."/>
            <person name="Hildebrand F."/>
            <person name="Pallen M.J."/>
        </authorList>
    </citation>
    <scope>NUCLEOTIDE SEQUENCE</scope>
    <source>
        <strain evidence="7">ChiBcec21-2208</strain>
    </source>
</reference>
<evidence type="ECO:0000256" key="6">
    <source>
        <dbReference type="RuleBase" id="RU004468"/>
    </source>
</evidence>
<dbReference type="PANTHER" id="PTHR10353">
    <property type="entry name" value="GLYCOSYL HYDROLASE"/>
    <property type="match status" value="1"/>
</dbReference>
<dbReference type="InterPro" id="IPR033132">
    <property type="entry name" value="GH_1_N_CS"/>
</dbReference>
<evidence type="ECO:0000256" key="1">
    <source>
        <dbReference type="ARBA" id="ARBA00010838"/>
    </source>
</evidence>
<dbReference type="PROSITE" id="PS00653">
    <property type="entry name" value="GLYCOSYL_HYDROL_F1_2"/>
    <property type="match status" value="1"/>
</dbReference>
<dbReference type="SUPFAM" id="SSF51445">
    <property type="entry name" value="(Trans)glycosidases"/>
    <property type="match status" value="1"/>
</dbReference>
<proteinExistence type="inferred from homology"/>
<dbReference type="GO" id="GO:0005829">
    <property type="term" value="C:cytosol"/>
    <property type="evidence" value="ECO:0007669"/>
    <property type="project" value="TreeGrafter"/>
</dbReference>
<protein>
    <submittedName>
        <fullName evidence="7">Glycoside hydrolase family 1 protein</fullName>
    </submittedName>
</protein>
<dbReference type="PRINTS" id="PR00131">
    <property type="entry name" value="GLHYDRLASE1"/>
</dbReference>
<accession>A0A921IKN1</accession>
<sequence length="465" mass="52737">MQNQHHPFPEDFLWGASTSAFQVEGGFGEGGKGPATTDLGANRPGIADNKVAADHYHHWKEDVDLMAELGLKVYRMGFSWSRIMPDNSGTPNPEGLAFYDKLIDYLLEKGIQPFVTLYHFECPQAAVDAFGGWRSRQMVDAYLRYAEVCFTHFKGRVRLWATVNEQLIATAAGMLSGNHEPDPQKNLQNVYQMSYNVSLAEHKAISLLRQIDPEAKIGPVCAIQVVYPQSSRSEDVLAAANAEELMEFYLLDMSVYGTYPPYVASYLKSHGLYPHTQPEDAAALQASKPDFIGINYYFSLCVKAKTGPINYDQPPFWVSDAFDICENPHLEKTEWMDKGIDPAGLHIGMRKVYNRYRLPMIVTENGMAYSEVPGPDGKIHDVYRIDYLRRHIEQLEIMLDEGLPVFGYCPWSFVDVVSSHQGFAKRYGLVYVNRTDTDVMDCARIKKDSFSWYQQVIRQNGLWES</sequence>
<evidence type="ECO:0000256" key="4">
    <source>
        <dbReference type="PROSITE-ProRule" id="PRU10055"/>
    </source>
</evidence>
<dbReference type="InterPro" id="IPR018120">
    <property type="entry name" value="Glyco_hydro_1_AS"/>
</dbReference>
<dbReference type="EMBL" id="DYVE01000104">
    <property type="protein sequence ID" value="HJG27810.1"/>
    <property type="molecule type" value="Genomic_DNA"/>
</dbReference>
<dbReference type="Proteomes" id="UP000782880">
    <property type="component" value="Unassembled WGS sequence"/>
</dbReference>
<evidence type="ECO:0000256" key="3">
    <source>
        <dbReference type="ARBA" id="ARBA00023295"/>
    </source>
</evidence>
<dbReference type="FunFam" id="3.20.20.80:FF:000004">
    <property type="entry name" value="Beta-glucosidase 6-phospho-beta-glucosidase"/>
    <property type="match status" value="1"/>
</dbReference>
<evidence type="ECO:0000256" key="5">
    <source>
        <dbReference type="RuleBase" id="RU003690"/>
    </source>
</evidence>
<gene>
    <name evidence="7" type="ORF">K8V20_04085</name>
</gene>
<dbReference type="Pfam" id="PF00232">
    <property type="entry name" value="Glyco_hydro_1"/>
    <property type="match status" value="1"/>
</dbReference>